<name>A0ABD3EYS2_9STRA</name>
<reference evidence="1 2" key="1">
    <citation type="submission" date="2024-09" db="EMBL/GenBank/DDBJ databases">
        <title>Genome sequencing and assembly of Phytophthora oleae, isolate VK10A, causative agent of rot of olive drupes.</title>
        <authorList>
            <person name="Conti Taguali S."/>
            <person name="Riolo M."/>
            <person name="La Spada F."/>
            <person name="Cacciola S.O."/>
            <person name="Dionisio G."/>
        </authorList>
    </citation>
    <scope>NUCLEOTIDE SEQUENCE [LARGE SCALE GENOMIC DNA]</scope>
    <source>
        <strain evidence="1 2">VK10A</strain>
    </source>
</reference>
<keyword evidence="2" id="KW-1185">Reference proteome</keyword>
<protein>
    <submittedName>
        <fullName evidence="1">Uncharacterized protein</fullName>
    </submittedName>
</protein>
<evidence type="ECO:0000313" key="2">
    <source>
        <dbReference type="Proteomes" id="UP001632037"/>
    </source>
</evidence>
<evidence type="ECO:0000313" key="1">
    <source>
        <dbReference type="EMBL" id="KAL3658114.1"/>
    </source>
</evidence>
<dbReference type="AlphaFoldDB" id="A0ABD3EYS2"/>
<gene>
    <name evidence="1" type="ORF">V7S43_016957</name>
</gene>
<dbReference type="Proteomes" id="UP001632037">
    <property type="component" value="Unassembled WGS sequence"/>
</dbReference>
<dbReference type="EMBL" id="JBIMZQ010000057">
    <property type="protein sequence ID" value="KAL3658114.1"/>
    <property type="molecule type" value="Genomic_DNA"/>
</dbReference>
<accession>A0ABD3EYS2</accession>
<sequence>MDGSHRINSTVLRERNLGQHSNNFTQNQSWKQRQISYYEGLAVIVAEEVNFFGLIKWACVLTVVEQPGVHESVAQAHGFTGSACGRSLLHRRRAMYDVNDSTQFASENWKLCCRTLERNRCIDGPRTSVAPKHYGKCRPSAGPYQQNLQEQEKDLLRAFRARLYSVQEELESEKNKRDDGASA</sequence>
<proteinExistence type="predicted"/>
<comment type="caution">
    <text evidence="1">The sequence shown here is derived from an EMBL/GenBank/DDBJ whole genome shotgun (WGS) entry which is preliminary data.</text>
</comment>
<organism evidence="1 2">
    <name type="scientific">Phytophthora oleae</name>
    <dbReference type="NCBI Taxonomy" id="2107226"/>
    <lineage>
        <taxon>Eukaryota</taxon>
        <taxon>Sar</taxon>
        <taxon>Stramenopiles</taxon>
        <taxon>Oomycota</taxon>
        <taxon>Peronosporomycetes</taxon>
        <taxon>Peronosporales</taxon>
        <taxon>Peronosporaceae</taxon>
        <taxon>Phytophthora</taxon>
    </lineage>
</organism>